<feature type="domain" description="Phytochrome chromophore attachment site" evidence="2">
    <location>
        <begin position="213"/>
        <end position="262"/>
    </location>
</feature>
<dbReference type="PANTHER" id="PTHR33744">
    <property type="entry name" value="CARBOHYDRATE DIACID REGULATOR"/>
    <property type="match status" value="1"/>
</dbReference>
<evidence type="ECO:0000256" key="1">
    <source>
        <dbReference type="ARBA" id="ARBA00006754"/>
    </source>
</evidence>
<dbReference type="RefSeq" id="WP_349661568.1">
    <property type="nucleotide sequence ID" value="NZ_JBEGDG010000022.1"/>
</dbReference>
<proteinExistence type="inferred from homology"/>
<reference evidence="3 4" key="1">
    <citation type="submission" date="2024-06" db="EMBL/GenBank/DDBJ databases">
        <title>Lysinibacillus zambalefons sp. nov., a Novel Firmicute Isolated from the Poon Bato Zambales Hyperalkaline Spring.</title>
        <authorList>
            <person name="Aja J.A."/>
            <person name="Lazaro J.E.H."/>
            <person name="Llorin L.D."/>
            <person name="Lim K.R."/>
            <person name="Teodosio J."/>
            <person name="Dalisay D.S."/>
        </authorList>
    </citation>
    <scope>NUCLEOTIDE SEQUENCE [LARGE SCALE GENOMIC DNA]</scope>
    <source>
        <strain evidence="3 4">M3</strain>
    </source>
</reference>
<comment type="caution">
    <text evidence="3">The sequence shown here is derived from an EMBL/GenBank/DDBJ whole genome shotgun (WGS) entry which is preliminary data.</text>
</comment>
<dbReference type="InterPro" id="IPR042070">
    <property type="entry name" value="PucR_C-HTH_sf"/>
</dbReference>
<dbReference type="Gene3D" id="1.10.10.2840">
    <property type="entry name" value="PucR C-terminal helix-turn-helix domain"/>
    <property type="match status" value="1"/>
</dbReference>
<protein>
    <submittedName>
        <fullName evidence="3">Helix-turn-helix domain-containing protein</fullName>
    </submittedName>
</protein>
<dbReference type="PANTHER" id="PTHR33744:SF1">
    <property type="entry name" value="DNA-BINDING TRANSCRIPTIONAL ACTIVATOR ADER"/>
    <property type="match status" value="1"/>
</dbReference>
<sequence>MFLEKHTELILNDDNCSFYIYGATKEWSLFYGRPCEIQPNLKGVHWNKKQQRFSAMLYIPEPNECIVQGIIFGDFTDYDEKFLVWQLEKTFYQKTLIRQREQKLAIIQLMGAMNSTLKIKTLLQTIMDFAILAIPVIDRGFLMLFNPEMERLYTVASAGVTERIFDYAPQLGEGMAGYTFQTGVSGIYNYQETLEIMSNVTKLNLDALMEAAHLGRIENNTSMAVPITFHERKLGIMIVHQYTNKRAFQQSDLRLLESFASQAAVAIRNAEAYEEIERLNAYFIKQHDIHQIFLKLSLQNVQELKIIQTTKELLQLDVQYVNLADRKTFLQLAEMNKLSAIKKDQLIDIGYVFPIGNEKETFGYLIIQQLEKLTSQQRMIIENAAMSLTLKSLQIQAAGQTIFKERFELFQQLISGRAPLVDSRYDELGLDIKKPTFVVKFKLKQFSHKNSMQFIQHVQQYFKDQHFIFTKRETVVWTLQGDTAFRQKIKQQLTQAIISWVQFYHQQVAIGIGDVHDHLLMVAQSAEESKQALRQALRHTQKEEAVTIFGYEDLGINRLFSKQSEEELGQFVHDILAPLYKLKDETLLTTLRCYTHQDRSISKTASTLHIHQNTLYHRLEKIEQLLNRDLHNPAHYLEIHLALHLSE</sequence>
<dbReference type="InterPro" id="IPR051448">
    <property type="entry name" value="CdaR-like_regulators"/>
</dbReference>
<evidence type="ECO:0000313" key="3">
    <source>
        <dbReference type="EMBL" id="MEQ6357192.1"/>
    </source>
</evidence>
<dbReference type="InterPro" id="IPR025736">
    <property type="entry name" value="PucR_C-HTH_dom"/>
</dbReference>
<name>A0ABV1MXG9_9BACI</name>
<gene>
    <name evidence="3" type="ORF">ABNX05_21405</name>
</gene>
<dbReference type="PROSITE" id="PS50046">
    <property type="entry name" value="PHYTOCHROME_2"/>
    <property type="match status" value="1"/>
</dbReference>
<dbReference type="InterPro" id="IPR029016">
    <property type="entry name" value="GAF-like_dom_sf"/>
</dbReference>
<dbReference type="InterPro" id="IPR016132">
    <property type="entry name" value="Phyto_chromo_attachment"/>
</dbReference>
<keyword evidence="4" id="KW-1185">Reference proteome</keyword>
<dbReference type="SMART" id="SM00065">
    <property type="entry name" value="GAF"/>
    <property type="match status" value="1"/>
</dbReference>
<dbReference type="InterPro" id="IPR003018">
    <property type="entry name" value="GAF"/>
</dbReference>
<dbReference type="EMBL" id="JBEGDG010000022">
    <property type="protein sequence ID" value="MEQ6357192.1"/>
    <property type="molecule type" value="Genomic_DNA"/>
</dbReference>
<comment type="similarity">
    <text evidence="1">Belongs to the CdaR family.</text>
</comment>
<evidence type="ECO:0000259" key="2">
    <source>
        <dbReference type="PROSITE" id="PS50046"/>
    </source>
</evidence>
<organism evidence="3 4">
    <name type="scientific">Lysinibacillus zambalensis</name>
    <dbReference type="NCBI Taxonomy" id="3160866"/>
    <lineage>
        <taxon>Bacteria</taxon>
        <taxon>Bacillati</taxon>
        <taxon>Bacillota</taxon>
        <taxon>Bacilli</taxon>
        <taxon>Bacillales</taxon>
        <taxon>Bacillaceae</taxon>
        <taxon>Lysinibacillus</taxon>
    </lineage>
</organism>
<dbReference type="Pfam" id="PF17853">
    <property type="entry name" value="GGDEF_2"/>
    <property type="match status" value="1"/>
</dbReference>
<evidence type="ECO:0000313" key="4">
    <source>
        <dbReference type="Proteomes" id="UP001478862"/>
    </source>
</evidence>
<dbReference type="Gene3D" id="3.30.450.40">
    <property type="match status" value="1"/>
</dbReference>
<dbReference type="Pfam" id="PF13185">
    <property type="entry name" value="GAF_2"/>
    <property type="match status" value="1"/>
</dbReference>
<accession>A0ABV1MXG9</accession>
<dbReference type="InterPro" id="IPR041522">
    <property type="entry name" value="CdaR_GGDEF"/>
</dbReference>
<dbReference type="SUPFAM" id="SSF55781">
    <property type="entry name" value="GAF domain-like"/>
    <property type="match status" value="1"/>
</dbReference>
<dbReference type="Pfam" id="PF13556">
    <property type="entry name" value="HTH_30"/>
    <property type="match status" value="1"/>
</dbReference>
<dbReference type="Proteomes" id="UP001478862">
    <property type="component" value="Unassembled WGS sequence"/>
</dbReference>